<dbReference type="EMBL" id="JWZT01000046">
    <property type="protein sequence ID" value="KII75084.1"/>
    <property type="molecule type" value="Genomic_DNA"/>
</dbReference>
<keyword evidence="2" id="KW-1185">Reference proteome</keyword>
<proteinExistence type="predicted"/>
<gene>
    <name evidence="1" type="ORF">RF11_03156</name>
</gene>
<protein>
    <submittedName>
        <fullName evidence="1">Uncharacterized protein</fullName>
    </submittedName>
</protein>
<evidence type="ECO:0000313" key="2">
    <source>
        <dbReference type="Proteomes" id="UP000031668"/>
    </source>
</evidence>
<organism evidence="1 2">
    <name type="scientific">Thelohanellus kitauei</name>
    <name type="common">Myxosporean</name>
    <dbReference type="NCBI Taxonomy" id="669202"/>
    <lineage>
        <taxon>Eukaryota</taxon>
        <taxon>Metazoa</taxon>
        <taxon>Cnidaria</taxon>
        <taxon>Myxozoa</taxon>
        <taxon>Myxosporea</taxon>
        <taxon>Bivalvulida</taxon>
        <taxon>Platysporina</taxon>
        <taxon>Myxobolidae</taxon>
        <taxon>Thelohanellus</taxon>
    </lineage>
</organism>
<evidence type="ECO:0000313" key="1">
    <source>
        <dbReference type="EMBL" id="KII75084.1"/>
    </source>
</evidence>
<dbReference type="Proteomes" id="UP000031668">
    <property type="component" value="Unassembled WGS sequence"/>
</dbReference>
<name>A0A0C2JB40_THEKT</name>
<comment type="caution">
    <text evidence="1">The sequence shown here is derived from an EMBL/GenBank/DDBJ whole genome shotgun (WGS) entry which is preliminary data.</text>
</comment>
<dbReference type="AlphaFoldDB" id="A0A0C2JB40"/>
<accession>A0A0C2JB40</accession>
<reference evidence="1 2" key="1">
    <citation type="journal article" date="2014" name="Genome Biol. Evol.">
        <title>The genome of the myxosporean Thelohanellus kitauei shows adaptations to nutrient acquisition within its fish host.</title>
        <authorList>
            <person name="Yang Y."/>
            <person name="Xiong J."/>
            <person name="Zhou Z."/>
            <person name="Huo F."/>
            <person name="Miao W."/>
            <person name="Ran C."/>
            <person name="Liu Y."/>
            <person name="Zhang J."/>
            <person name="Feng J."/>
            <person name="Wang M."/>
            <person name="Wang M."/>
            <person name="Wang L."/>
            <person name="Yao B."/>
        </authorList>
    </citation>
    <scope>NUCLEOTIDE SEQUENCE [LARGE SCALE GENOMIC DNA]</scope>
    <source>
        <strain evidence="1">Wuqing</strain>
    </source>
</reference>
<sequence length="104" mass="11322">MQAAIDCFVQSRADCLATGKKHSSLDAIVSQSQTSQFDNSKCQYGRTTPFLQQSVNRKQTATAERRTIVFSPELAPKRPNTQKMLLALEGNVGMSPPTSASQST</sequence>